<gene>
    <name evidence="2" type="ORF">CC84DRAFT_828673</name>
</gene>
<reference evidence="2 3" key="1">
    <citation type="submission" date="2016-05" db="EMBL/GenBank/DDBJ databases">
        <title>Comparative analysis of secretome profiles of manganese(II)-oxidizing ascomycete fungi.</title>
        <authorList>
            <consortium name="DOE Joint Genome Institute"/>
            <person name="Zeiner C.A."/>
            <person name="Purvine S.O."/>
            <person name="Zink E.M."/>
            <person name="Wu S."/>
            <person name="Pasa-Tolic L."/>
            <person name="Chaput D.L."/>
            <person name="Haridas S."/>
            <person name="Grigoriev I.V."/>
            <person name="Santelli C.M."/>
            <person name="Hansel C.M."/>
        </authorList>
    </citation>
    <scope>NUCLEOTIDE SEQUENCE [LARGE SCALE GENOMIC DNA]</scope>
    <source>
        <strain evidence="2 3">AP3s5-JAC2a</strain>
    </source>
</reference>
<evidence type="ECO:0000313" key="3">
    <source>
        <dbReference type="Proteomes" id="UP000077069"/>
    </source>
</evidence>
<dbReference type="RefSeq" id="XP_018035513.1">
    <property type="nucleotide sequence ID" value="XM_018187553.1"/>
</dbReference>
<dbReference type="GeneID" id="28771039"/>
<evidence type="ECO:0000313" key="2">
    <source>
        <dbReference type="EMBL" id="OAG05148.1"/>
    </source>
</evidence>
<dbReference type="Proteomes" id="UP000077069">
    <property type="component" value="Unassembled WGS sequence"/>
</dbReference>
<dbReference type="InParanoid" id="A0A177CED8"/>
<protein>
    <submittedName>
        <fullName evidence="2">Uncharacterized protein</fullName>
    </submittedName>
</protein>
<organism evidence="2 3">
    <name type="scientific">Paraphaeosphaeria sporulosa</name>
    <dbReference type="NCBI Taxonomy" id="1460663"/>
    <lineage>
        <taxon>Eukaryota</taxon>
        <taxon>Fungi</taxon>
        <taxon>Dikarya</taxon>
        <taxon>Ascomycota</taxon>
        <taxon>Pezizomycotina</taxon>
        <taxon>Dothideomycetes</taxon>
        <taxon>Pleosporomycetidae</taxon>
        <taxon>Pleosporales</taxon>
        <taxon>Massarineae</taxon>
        <taxon>Didymosphaeriaceae</taxon>
        <taxon>Paraphaeosphaeria</taxon>
    </lineage>
</organism>
<sequence length="128" mass="14451">MCCRRSQYPAAGIQFKSFDHAFGILLLVLKYVFLFVHAAIKLPSCCPSTSDSGWAQFKVLFPCIVQTQRKMINGCLPWSWASLPIPGSCRYGDSIMRHLRAKERPIASITQVVRSAVCYRIFAFAKTE</sequence>
<dbReference type="AlphaFoldDB" id="A0A177CED8"/>
<name>A0A177CED8_9PLEO</name>
<proteinExistence type="predicted"/>
<feature type="transmembrane region" description="Helical" evidence="1">
    <location>
        <begin position="21"/>
        <end position="40"/>
    </location>
</feature>
<keyword evidence="1" id="KW-0812">Transmembrane</keyword>
<keyword evidence="3" id="KW-1185">Reference proteome</keyword>
<evidence type="ECO:0000256" key="1">
    <source>
        <dbReference type="SAM" id="Phobius"/>
    </source>
</evidence>
<keyword evidence="1" id="KW-1133">Transmembrane helix</keyword>
<keyword evidence="1" id="KW-0472">Membrane</keyword>
<dbReference type="EMBL" id="KV441553">
    <property type="protein sequence ID" value="OAG05148.1"/>
    <property type="molecule type" value="Genomic_DNA"/>
</dbReference>
<accession>A0A177CED8</accession>